<sequence>MVEEYKYLGIFIDNSLNWAKNTAVLYRKGMSRLFFHRRLRSFNVCKEIMLMFYGVACLGSRLKVADVNRLNKFIRGTGSVLSLRLETLEMVLEKKMLS</sequence>
<dbReference type="Proteomes" id="UP000694892">
    <property type="component" value="Chromosome 2S"/>
</dbReference>
<name>A0A974DGV6_XENLA</name>
<accession>A0A974DGV6</accession>
<dbReference type="GO" id="GO:0008168">
    <property type="term" value="F:methyltransferase activity"/>
    <property type="evidence" value="ECO:0007669"/>
    <property type="project" value="InterPro"/>
</dbReference>
<proteinExistence type="predicted"/>
<dbReference type="GO" id="GO:0016706">
    <property type="term" value="F:2-oxoglutarate-dependent dioxygenase activity"/>
    <property type="evidence" value="ECO:0007669"/>
    <property type="project" value="InterPro"/>
</dbReference>
<dbReference type="InterPro" id="IPR015095">
    <property type="entry name" value="AlkB_hom8_N"/>
</dbReference>
<dbReference type="EMBL" id="CM004469">
    <property type="protein sequence ID" value="OCT91724.1"/>
    <property type="molecule type" value="Genomic_DNA"/>
</dbReference>
<evidence type="ECO:0000313" key="3">
    <source>
        <dbReference type="Proteomes" id="UP000694892"/>
    </source>
</evidence>
<organism evidence="2 3">
    <name type="scientific">Xenopus laevis</name>
    <name type="common">African clawed frog</name>
    <dbReference type="NCBI Taxonomy" id="8355"/>
    <lineage>
        <taxon>Eukaryota</taxon>
        <taxon>Metazoa</taxon>
        <taxon>Chordata</taxon>
        <taxon>Craniata</taxon>
        <taxon>Vertebrata</taxon>
        <taxon>Euteleostomi</taxon>
        <taxon>Amphibia</taxon>
        <taxon>Batrachia</taxon>
        <taxon>Anura</taxon>
        <taxon>Pipoidea</taxon>
        <taxon>Pipidae</taxon>
        <taxon>Xenopodinae</taxon>
        <taxon>Xenopus</taxon>
        <taxon>Xenopus</taxon>
    </lineage>
</organism>
<dbReference type="Pfam" id="PF09004">
    <property type="entry name" value="ALKBH8_N"/>
    <property type="match status" value="1"/>
</dbReference>
<protein>
    <recommendedName>
        <fullName evidence="1">Alkylated DNA repair protein AlkB homologue 8 N-terminal domain-containing protein</fullName>
    </recommendedName>
</protein>
<evidence type="ECO:0000259" key="1">
    <source>
        <dbReference type="Pfam" id="PF09004"/>
    </source>
</evidence>
<reference evidence="3" key="1">
    <citation type="journal article" date="2016" name="Nature">
        <title>Genome evolution in the allotetraploid frog Xenopus laevis.</title>
        <authorList>
            <person name="Session A.M."/>
            <person name="Uno Y."/>
            <person name="Kwon T."/>
            <person name="Chapman J.A."/>
            <person name="Toyoda A."/>
            <person name="Takahashi S."/>
            <person name="Fukui A."/>
            <person name="Hikosaka A."/>
            <person name="Suzuki A."/>
            <person name="Kondo M."/>
            <person name="van Heeringen S.J."/>
            <person name="Quigley I."/>
            <person name="Heinz S."/>
            <person name="Ogino H."/>
            <person name="Ochi H."/>
            <person name="Hellsten U."/>
            <person name="Lyons J.B."/>
            <person name="Simakov O."/>
            <person name="Putnam N."/>
            <person name="Stites J."/>
            <person name="Kuroki Y."/>
            <person name="Tanaka T."/>
            <person name="Michiue T."/>
            <person name="Watanabe M."/>
            <person name="Bogdanovic O."/>
            <person name="Lister R."/>
            <person name="Georgiou G."/>
            <person name="Paranjpe S.S."/>
            <person name="van Kruijsbergen I."/>
            <person name="Shu S."/>
            <person name="Carlson J."/>
            <person name="Kinoshita T."/>
            <person name="Ohta Y."/>
            <person name="Mawaribuchi S."/>
            <person name="Jenkins J."/>
            <person name="Grimwood J."/>
            <person name="Schmutz J."/>
            <person name="Mitros T."/>
            <person name="Mozaffari S.V."/>
            <person name="Suzuki Y."/>
            <person name="Haramoto Y."/>
            <person name="Yamamoto T.S."/>
            <person name="Takagi C."/>
            <person name="Heald R."/>
            <person name="Miller K."/>
            <person name="Haudenschild C."/>
            <person name="Kitzman J."/>
            <person name="Nakayama T."/>
            <person name="Izutsu Y."/>
            <person name="Robert J."/>
            <person name="Fortriede J."/>
            <person name="Burns K."/>
            <person name="Lotay V."/>
            <person name="Karimi K."/>
            <person name="Yasuoka Y."/>
            <person name="Dichmann D.S."/>
            <person name="Flajnik M.F."/>
            <person name="Houston D.W."/>
            <person name="Shendure J."/>
            <person name="DuPasquier L."/>
            <person name="Vize P.D."/>
            <person name="Zorn A.M."/>
            <person name="Ito M."/>
            <person name="Marcotte E.M."/>
            <person name="Wallingford J.B."/>
            <person name="Ito Y."/>
            <person name="Asashima M."/>
            <person name="Ueno N."/>
            <person name="Matsuda Y."/>
            <person name="Veenstra G.J."/>
            <person name="Fujiyama A."/>
            <person name="Harland R.M."/>
            <person name="Taira M."/>
            <person name="Rokhsar D.S."/>
        </authorList>
    </citation>
    <scope>NUCLEOTIDE SEQUENCE [LARGE SCALE GENOMIC DNA]</scope>
    <source>
        <strain evidence="3">J</strain>
    </source>
</reference>
<evidence type="ECO:0000313" key="2">
    <source>
        <dbReference type="EMBL" id="OCT91724.1"/>
    </source>
</evidence>
<feature type="domain" description="Alkylated DNA repair protein AlkB homologue 8 N-terminal" evidence="1">
    <location>
        <begin position="18"/>
        <end position="53"/>
    </location>
</feature>
<gene>
    <name evidence="2" type="ORF">XELAEV_18014788mg</name>
</gene>
<dbReference type="AlphaFoldDB" id="A0A974DGV6"/>